<reference evidence="1 2" key="2">
    <citation type="journal article" date="2022" name="Mol. Ecol. Resour.">
        <title>The genomes of chicory, endive, great burdock and yacon provide insights into Asteraceae paleo-polyploidization history and plant inulin production.</title>
        <authorList>
            <person name="Fan W."/>
            <person name="Wang S."/>
            <person name="Wang H."/>
            <person name="Wang A."/>
            <person name="Jiang F."/>
            <person name="Liu H."/>
            <person name="Zhao H."/>
            <person name="Xu D."/>
            <person name="Zhang Y."/>
        </authorList>
    </citation>
    <scope>NUCLEOTIDE SEQUENCE [LARGE SCALE GENOMIC DNA]</scope>
    <source>
        <strain evidence="2">cv. Yunnan</strain>
        <tissue evidence="1">Leaves</tissue>
    </source>
</reference>
<keyword evidence="2" id="KW-1185">Reference proteome</keyword>
<evidence type="ECO:0000313" key="1">
    <source>
        <dbReference type="EMBL" id="KAI3754611.1"/>
    </source>
</evidence>
<proteinExistence type="predicted"/>
<organism evidence="1 2">
    <name type="scientific">Smallanthus sonchifolius</name>
    <dbReference type="NCBI Taxonomy" id="185202"/>
    <lineage>
        <taxon>Eukaryota</taxon>
        <taxon>Viridiplantae</taxon>
        <taxon>Streptophyta</taxon>
        <taxon>Embryophyta</taxon>
        <taxon>Tracheophyta</taxon>
        <taxon>Spermatophyta</taxon>
        <taxon>Magnoliopsida</taxon>
        <taxon>eudicotyledons</taxon>
        <taxon>Gunneridae</taxon>
        <taxon>Pentapetalae</taxon>
        <taxon>asterids</taxon>
        <taxon>campanulids</taxon>
        <taxon>Asterales</taxon>
        <taxon>Asteraceae</taxon>
        <taxon>Asteroideae</taxon>
        <taxon>Heliantheae alliance</taxon>
        <taxon>Millerieae</taxon>
        <taxon>Smallanthus</taxon>
    </lineage>
</organism>
<comment type="caution">
    <text evidence="1">The sequence shown here is derived from an EMBL/GenBank/DDBJ whole genome shotgun (WGS) entry which is preliminary data.</text>
</comment>
<protein>
    <submittedName>
        <fullName evidence="1">Uncharacterized protein</fullName>
    </submittedName>
</protein>
<dbReference type="Proteomes" id="UP001056120">
    <property type="component" value="Linkage Group LG18"/>
</dbReference>
<gene>
    <name evidence="1" type="ORF">L1987_54398</name>
</gene>
<name>A0ACB9E7B1_9ASTR</name>
<reference evidence="2" key="1">
    <citation type="journal article" date="2022" name="Mol. Ecol. Resour.">
        <title>The genomes of chicory, endive, great burdock and yacon provide insights into Asteraceae palaeo-polyploidization history and plant inulin production.</title>
        <authorList>
            <person name="Fan W."/>
            <person name="Wang S."/>
            <person name="Wang H."/>
            <person name="Wang A."/>
            <person name="Jiang F."/>
            <person name="Liu H."/>
            <person name="Zhao H."/>
            <person name="Xu D."/>
            <person name="Zhang Y."/>
        </authorList>
    </citation>
    <scope>NUCLEOTIDE SEQUENCE [LARGE SCALE GENOMIC DNA]</scope>
    <source>
        <strain evidence="2">cv. Yunnan</strain>
    </source>
</reference>
<sequence length="138" mass="15316">MNEYEEGAGDEECANDHEEPNPDVSFETVQGAGFTGENTPWDRLFAEAVGPSHRPLMVEFLSTFCFAPRPADQPNSDTEDPNDEPPPPEISFCLFGQQQNMSLHRFAVVSGIYRLPETVTDIYTTAISSMADDVLLAW</sequence>
<evidence type="ECO:0000313" key="2">
    <source>
        <dbReference type="Proteomes" id="UP001056120"/>
    </source>
</evidence>
<accession>A0ACB9E7B1</accession>
<dbReference type="EMBL" id="CM042035">
    <property type="protein sequence ID" value="KAI3754611.1"/>
    <property type="molecule type" value="Genomic_DNA"/>
</dbReference>